<dbReference type="Pfam" id="PF05954">
    <property type="entry name" value="Phage_GPD"/>
    <property type="match status" value="1"/>
</dbReference>
<dbReference type="SUPFAM" id="SSF69279">
    <property type="entry name" value="Phage tail proteins"/>
    <property type="match status" value="1"/>
</dbReference>
<dbReference type="EMBL" id="AJGH01000038">
    <property type="protein sequence ID" value="EIC96525.1"/>
    <property type="molecule type" value="Genomic_DNA"/>
</dbReference>
<accession>I0RA17</accession>
<evidence type="ECO:0000313" key="2">
    <source>
        <dbReference type="Proteomes" id="UP000005039"/>
    </source>
</evidence>
<dbReference type="AlphaFoldDB" id="I0RA17"/>
<keyword evidence="2" id="KW-1185">Reference proteome</keyword>
<dbReference type="Gene3D" id="2.30.110.50">
    <property type="match status" value="1"/>
</dbReference>
<dbReference type="OrthoDB" id="95423at2"/>
<evidence type="ECO:0000313" key="1">
    <source>
        <dbReference type="EMBL" id="EIC96525.1"/>
    </source>
</evidence>
<dbReference type="RefSeq" id="WP_008753382.1">
    <property type="nucleotide sequence ID" value="NZ_AJGH01000038.1"/>
</dbReference>
<protein>
    <submittedName>
        <fullName evidence="1">Phage late control protein D domain protein</fullName>
    </submittedName>
</protein>
<gene>
    <name evidence="1" type="ORF">HMPREF9970_0302</name>
</gene>
<reference evidence="1 2" key="1">
    <citation type="submission" date="2012-03" db="EMBL/GenBank/DDBJ databases">
        <authorList>
            <person name="Durkin A.S."/>
            <person name="McCorrison J."/>
            <person name="Torralba M."/>
            <person name="Gillis M."/>
            <person name="Methe B."/>
            <person name="Sutton G."/>
            <person name="Nelson K.E."/>
        </authorList>
    </citation>
    <scope>NUCLEOTIDE SEQUENCE [LARGE SCALE GENOMIC DNA]</scope>
    <source>
        <strain evidence="1 2">F0468</strain>
    </source>
</reference>
<sequence>MRANLLETVGFEFIDIQEFYSELLPNKHGRAIIEGTISGADKEEYLSSGGKLTQIITKTDEDKSIVLFCGIVTSCNIKSNGDVHYMTLGLMTQSILMDGKEHIRTFQNAGVSYRDIIDIIIESYNNSAIIMTSGDDKKTQGFMCQYKETDWEYLKRLAFSANTVIYSDYSVEGVKFFIGLPSRQENCLRSEYYELGVDSGDESLLNSGKAYYKVMVREHYEIGERLTFLDETQVVVARVSRLEHREVINEYILMKESDVKTKAYQNEKLIGAALFAKVSQVENELVRVSIDDDENNSGDKAFLNYATVYSSPEGGSWYCMPEVGDRVIVKFPDANEQNVYVQNAFHVGSAGGRDNPEIKFFKNKEGKEIRLSPESVLITDNNGSSIELKDNKGISIKSSGMISIVAKTEVLIESSNAGISLISPTSVQITQNGTQIEMNDGISNKGSKVYLG</sequence>
<comment type="caution">
    <text evidence="1">The sequence shown here is derived from an EMBL/GenBank/DDBJ whole genome shotgun (WGS) entry which is preliminary data.</text>
</comment>
<dbReference type="Gene3D" id="3.55.50.10">
    <property type="entry name" value="Baseplate protein-like domains"/>
    <property type="match status" value="1"/>
</dbReference>
<dbReference type="Proteomes" id="UP000005039">
    <property type="component" value="Unassembled WGS sequence"/>
</dbReference>
<dbReference type="eggNOG" id="COG3501">
    <property type="taxonomic scope" value="Bacteria"/>
</dbReference>
<dbReference type="PATRIC" id="fig|1095750.3.peg.718"/>
<organism evidence="1 2">
    <name type="scientific">Lachnoanaerobaculum saburreum F0468</name>
    <dbReference type="NCBI Taxonomy" id="1095750"/>
    <lineage>
        <taxon>Bacteria</taxon>
        <taxon>Bacillati</taxon>
        <taxon>Bacillota</taxon>
        <taxon>Clostridia</taxon>
        <taxon>Lachnospirales</taxon>
        <taxon>Lachnospiraceae</taxon>
        <taxon>Lachnoanaerobaculum</taxon>
    </lineage>
</organism>
<proteinExistence type="predicted"/>
<name>I0RA17_9FIRM</name>